<protein>
    <recommendedName>
        <fullName evidence="4">Orotidine 5'-phosphate decarboxylase</fullName>
        <ecNumber evidence="3">4.1.1.23</ecNumber>
    </recommendedName>
    <alternativeName>
        <fullName evidence="8">OMP decarboxylase</fullName>
    </alternativeName>
</protein>
<sequence length="239" mass="26191">MPWKEKLIIALDVSDARHALNIVDMLGDYASVFKVGFELFVSAGPGIVKDINNKGKKVFLDLKFHDIPNTVTKAALAAVRLGVYMFNVHTSGGYDMMKRCSDSVSELCIKENIQKPKIIGVTVLTSLDNSALKNELFISHGIKTHVRHLSLLAQKAGLDGVVASPHEISMIKQHCGKDFLVVTPGIRPSWVAPDDQKRTTTPKEALKSGADYIVMGRGILKQEDPIKALELISLEMLTA</sequence>
<organism evidence="10">
    <name type="scientific">hot springs metagenome</name>
    <dbReference type="NCBI Taxonomy" id="433727"/>
    <lineage>
        <taxon>unclassified sequences</taxon>
        <taxon>metagenomes</taxon>
        <taxon>ecological metagenomes</taxon>
    </lineage>
</organism>
<dbReference type="InterPro" id="IPR047596">
    <property type="entry name" value="OMPdecase_bac"/>
</dbReference>
<dbReference type="InterPro" id="IPR013785">
    <property type="entry name" value="Aldolase_TIM"/>
</dbReference>
<keyword evidence="5" id="KW-0210">Decarboxylase</keyword>
<comment type="caution">
    <text evidence="10">The sequence shown here is derived from an EMBL/GenBank/DDBJ whole genome shotgun (WGS) entry which is preliminary data.</text>
</comment>
<dbReference type="GO" id="GO:0005829">
    <property type="term" value="C:cytosol"/>
    <property type="evidence" value="ECO:0007669"/>
    <property type="project" value="TreeGrafter"/>
</dbReference>
<evidence type="ECO:0000256" key="2">
    <source>
        <dbReference type="ARBA" id="ARBA00011738"/>
    </source>
</evidence>
<accession>A0A5J4L630</accession>
<evidence type="ECO:0000256" key="4">
    <source>
        <dbReference type="ARBA" id="ARBA00021923"/>
    </source>
</evidence>
<evidence type="ECO:0000256" key="8">
    <source>
        <dbReference type="ARBA" id="ARBA00033428"/>
    </source>
</evidence>
<dbReference type="GO" id="GO:0044205">
    <property type="term" value="P:'de novo' UMP biosynthetic process"/>
    <property type="evidence" value="ECO:0007669"/>
    <property type="project" value="UniProtKB-UniPathway"/>
</dbReference>
<dbReference type="HAMAP" id="MF_01200_B">
    <property type="entry name" value="OMPdecase_type1_B"/>
    <property type="match status" value="1"/>
</dbReference>
<dbReference type="FunFam" id="3.20.20.70:FF:000015">
    <property type="entry name" value="Orotidine 5'-phosphate decarboxylase"/>
    <property type="match status" value="1"/>
</dbReference>
<dbReference type="InterPro" id="IPR011060">
    <property type="entry name" value="RibuloseP-bd_barrel"/>
</dbReference>
<comment type="subunit">
    <text evidence="2">Homodimer.</text>
</comment>
<dbReference type="InterPro" id="IPR001754">
    <property type="entry name" value="OMPdeCOase_dom"/>
</dbReference>
<reference evidence="10" key="1">
    <citation type="submission" date="2019-10" db="EMBL/GenBank/DDBJ databases">
        <title>Metagenomic sequencing of thiosulfate-disproportionating enrichment culture.</title>
        <authorList>
            <person name="Umezawa K."/>
            <person name="Kojima H."/>
            <person name="Fukui M."/>
        </authorList>
    </citation>
    <scope>NUCLEOTIDE SEQUENCE</scope>
    <source>
        <strain evidence="10">45J</strain>
    </source>
</reference>
<dbReference type="UniPathway" id="UPA00070">
    <property type="reaction ID" value="UER00120"/>
</dbReference>
<evidence type="ECO:0000313" key="10">
    <source>
        <dbReference type="EMBL" id="GER94217.1"/>
    </source>
</evidence>
<evidence type="ECO:0000256" key="1">
    <source>
        <dbReference type="ARBA" id="ARBA00004861"/>
    </source>
</evidence>
<keyword evidence="6" id="KW-0665">Pyrimidine biosynthesis</keyword>
<evidence type="ECO:0000259" key="9">
    <source>
        <dbReference type="SMART" id="SM00934"/>
    </source>
</evidence>
<evidence type="ECO:0000256" key="3">
    <source>
        <dbReference type="ARBA" id="ARBA00012321"/>
    </source>
</evidence>
<dbReference type="CDD" id="cd04725">
    <property type="entry name" value="OMP_decarboxylase_like"/>
    <property type="match status" value="1"/>
</dbReference>
<dbReference type="SMART" id="SM00934">
    <property type="entry name" value="OMPdecase"/>
    <property type="match status" value="1"/>
</dbReference>
<evidence type="ECO:0000256" key="6">
    <source>
        <dbReference type="ARBA" id="ARBA00022975"/>
    </source>
</evidence>
<dbReference type="Pfam" id="PF00215">
    <property type="entry name" value="OMPdecase"/>
    <property type="match status" value="1"/>
</dbReference>
<dbReference type="PANTHER" id="PTHR32119:SF2">
    <property type="entry name" value="OROTIDINE 5'-PHOSPHATE DECARBOXYLASE"/>
    <property type="match status" value="1"/>
</dbReference>
<dbReference type="Gene3D" id="3.20.20.70">
    <property type="entry name" value="Aldolase class I"/>
    <property type="match status" value="1"/>
</dbReference>
<dbReference type="GO" id="GO:0004590">
    <property type="term" value="F:orotidine-5'-phosphate decarboxylase activity"/>
    <property type="evidence" value="ECO:0007669"/>
    <property type="project" value="UniProtKB-EC"/>
</dbReference>
<name>A0A5J4L630_9ZZZZ</name>
<dbReference type="GO" id="GO:0006207">
    <property type="term" value="P:'de novo' pyrimidine nucleobase biosynthetic process"/>
    <property type="evidence" value="ECO:0007669"/>
    <property type="project" value="InterPro"/>
</dbReference>
<dbReference type="AlphaFoldDB" id="A0A5J4L630"/>
<dbReference type="PANTHER" id="PTHR32119">
    <property type="entry name" value="OROTIDINE 5'-PHOSPHATE DECARBOXYLASE"/>
    <property type="match status" value="1"/>
</dbReference>
<dbReference type="NCBIfam" id="TIGR01740">
    <property type="entry name" value="pyrF"/>
    <property type="match status" value="1"/>
</dbReference>
<dbReference type="InterPro" id="IPR014732">
    <property type="entry name" value="OMPdecase"/>
</dbReference>
<feature type="domain" description="Orotidine 5'-phosphate decarboxylase" evidence="9">
    <location>
        <begin position="6"/>
        <end position="232"/>
    </location>
</feature>
<dbReference type="SUPFAM" id="SSF51366">
    <property type="entry name" value="Ribulose-phoshate binding barrel"/>
    <property type="match status" value="1"/>
</dbReference>
<dbReference type="InterPro" id="IPR018089">
    <property type="entry name" value="OMPdecase_AS"/>
</dbReference>
<dbReference type="PROSITE" id="PS00156">
    <property type="entry name" value="OMPDECASE"/>
    <property type="match status" value="1"/>
</dbReference>
<dbReference type="NCBIfam" id="NF001273">
    <property type="entry name" value="PRK00230.1"/>
    <property type="match status" value="1"/>
</dbReference>
<evidence type="ECO:0000256" key="5">
    <source>
        <dbReference type="ARBA" id="ARBA00022793"/>
    </source>
</evidence>
<dbReference type="EC" id="4.1.1.23" evidence="3"/>
<gene>
    <name evidence="10" type="ORF">A45J_1977</name>
</gene>
<dbReference type="EMBL" id="BLAB01000001">
    <property type="protein sequence ID" value="GER94217.1"/>
    <property type="molecule type" value="Genomic_DNA"/>
</dbReference>
<proteinExistence type="inferred from homology"/>
<evidence type="ECO:0000256" key="7">
    <source>
        <dbReference type="ARBA" id="ARBA00023239"/>
    </source>
</evidence>
<comment type="pathway">
    <text evidence="1">Pyrimidine metabolism; UMP biosynthesis via de novo pathway; UMP from orotate: step 2/2.</text>
</comment>
<keyword evidence="7" id="KW-0456">Lyase</keyword>